<evidence type="ECO:0008006" key="14">
    <source>
        <dbReference type="Google" id="ProtNLM"/>
    </source>
</evidence>
<dbReference type="EMBL" id="PEWA01000025">
    <property type="protein sequence ID" value="PIU73462.1"/>
    <property type="molecule type" value="Genomic_DNA"/>
</dbReference>
<comment type="subcellular location">
    <subcellularLocation>
        <location evidence="1">Cell membrane</location>
        <topology evidence="1">Multi-pass membrane protein</topology>
    </subcellularLocation>
</comment>
<evidence type="ECO:0000256" key="1">
    <source>
        <dbReference type="ARBA" id="ARBA00004651"/>
    </source>
</evidence>
<dbReference type="Gene3D" id="3.40.50.300">
    <property type="entry name" value="P-loop containing nucleotide triphosphate hydrolases"/>
    <property type="match status" value="1"/>
</dbReference>
<dbReference type="GO" id="GO:0140359">
    <property type="term" value="F:ABC-type transporter activity"/>
    <property type="evidence" value="ECO:0007669"/>
    <property type="project" value="InterPro"/>
</dbReference>
<evidence type="ECO:0000259" key="10">
    <source>
        <dbReference type="PROSITE" id="PS50893"/>
    </source>
</evidence>
<protein>
    <recommendedName>
        <fullName evidence="14">ABC transporter ATP-binding protein</fullName>
    </recommendedName>
</protein>
<evidence type="ECO:0000313" key="12">
    <source>
        <dbReference type="EMBL" id="PIU73462.1"/>
    </source>
</evidence>
<dbReference type="InterPro" id="IPR027417">
    <property type="entry name" value="P-loop_NTPase"/>
</dbReference>
<dbReference type="SUPFAM" id="SSF52540">
    <property type="entry name" value="P-loop containing nucleoside triphosphate hydrolases"/>
    <property type="match status" value="1"/>
</dbReference>
<feature type="transmembrane region" description="Helical" evidence="9">
    <location>
        <begin position="273"/>
        <end position="292"/>
    </location>
</feature>
<feature type="transmembrane region" description="Helical" evidence="9">
    <location>
        <begin position="54"/>
        <end position="78"/>
    </location>
</feature>
<evidence type="ECO:0000256" key="7">
    <source>
        <dbReference type="ARBA" id="ARBA00022989"/>
    </source>
</evidence>
<evidence type="ECO:0000256" key="5">
    <source>
        <dbReference type="ARBA" id="ARBA00022741"/>
    </source>
</evidence>
<reference evidence="13" key="1">
    <citation type="submission" date="2017-09" db="EMBL/GenBank/DDBJ databases">
        <title>Depth-based differentiation of microbial function through sediment-hosted aquifers and enrichment of novel symbionts in the deep terrestrial subsurface.</title>
        <authorList>
            <person name="Probst A.J."/>
            <person name="Ladd B."/>
            <person name="Jarett J.K."/>
            <person name="Geller-Mcgrath D.E."/>
            <person name="Sieber C.M.K."/>
            <person name="Emerson J.B."/>
            <person name="Anantharaman K."/>
            <person name="Thomas B.C."/>
            <person name="Malmstrom R."/>
            <person name="Stieglmeier M."/>
            <person name="Klingl A."/>
            <person name="Woyke T."/>
            <person name="Ryan C.M."/>
            <person name="Banfield J.F."/>
        </authorList>
    </citation>
    <scope>NUCLEOTIDE SEQUENCE [LARGE SCALE GENOMIC DNA]</scope>
</reference>
<gene>
    <name evidence="12" type="ORF">COS78_02180</name>
</gene>
<name>A0A2M7AS67_9BACT</name>
<feature type="transmembrane region" description="Helical" evidence="9">
    <location>
        <begin position="21"/>
        <end position="39"/>
    </location>
</feature>
<feature type="transmembrane region" description="Helical" evidence="9">
    <location>
        <begin position="135"/>
        <end position="151"/>
    </location>
</feature>
<keyword evidence="8 9" id="KW-0472">Membrane</keyword>
<keyword evidence="7 9" id="KW-1133">Transmembrane helix</keyword>
<dbReference type="PANTHER" id="PTHR24221:SF503">
    <property type="entry name" value="MITOCHONDRIAL POTASSIUM CHANNEL ATP-BINDING SUBUNIT"/>
    <property type="match status" value="1"/>
</dbReference>
<feature type="transmembrane region" description="Helical" evidence="9">
    <location>
        <begin position="240"/>
        <end position="261"/>
    </location>
</feature>
<dbReference type="FunFam" id="3.40.50.300:FF:000221">
    <property type="entry name" value="Multidrug ABC transporter ATP-binding protein"/>
    <property type="match status" value="1"/>
</dbReference>
<dbReference type="Pfam" id="PF00005">
    <property type="entry name" value="ABC_tran"/>
    <property type="match status" value="1"/>
</dbReference>
<dbReference type="GO" id="GO:0005886">
    <property type="term" value="C:plasma membrane"/>
    <property type="evidence" value="ECO:0007669"/>
    <property type="project" value="UniProtKB-SubCell"/>
</dbReference>
<evidence type="ECO:0000256" key="4">
    <source>
        <dbReference type="ARBA" id="ARBA00022692"/>
    </source>
</evidence>
<evidence type="ECO:0000256" key="9">
    <source>
        <dbReference type="SAM" id="Phobius"/>
    </source>
</evidence>
<keyword evidence="3" id="KW-1003">Cell membrane</keyword>
<feature type="domain" description="ABC transporter" evidence="10">
    <location>
        <begin position="333"/>
        <end position="568"/>
    </location>
</feature>
<dbReference type="PROSITE" id="PS00211">
    <property type="entry name" value="ABC_TRANSPORTER_1"/>
    <property type="match status" value="1"/>
</dbReference>
<keyword evidence="6" id="KW-0067">ATP-binding</keyword>
<dbReference type="GO" id="GO:0016887">
    <property type="term" value="F:ATP hydrolysis activity"/>
    <property type="evidence" value="ECO:0007669"/>
    <property type="project" value="InterPro"/>
</dbReference>
<dbReference type="InterPro" id="IPR011527">
    <property type="entry name" value="ABC1_TM_dom"/>
</dbReference>
<evidence type="ECO:0000259" key="11">
    <source>
        <dbReference type="PROSITE" id="PS50929"/>
    </source>
</evidence>
<evidence type="ECO:0000256" key="2">
    <source>
        <dbReference type="ARBA" id="ARBA00022448"/>
    </source>
</evidence>
<dbReference type="InterPro" id="IPR036640">
    <property type="entry name" value="ABC1_TM_sf"/>
</dbReference>
<feature type="domain" description="ABC transmembrane type-1" evidence="11">
    <location>
        <begin position="22"/>
        <end position="299"/>
    </location>
</feature>
<dbReference type="SUPFAM" id="SSF90123">
    <property type="entry name" value="ABC transporter transmembrane region"/>
    <property type="match status" value="1"/>
</dbReference>
<comment type="caution">
    <text evidence="12">The sequence shown here is derived from an EMBL/GenBank/DDBJ whole genome shotgun (WGS) entry which is preliminary data.</text>
</comment>
<keyword evidence="5" id="KW-0547">Nucleotide-binding</keyword>
<dbReference type="Proteomes" id="UP000231407">
    <property type="component" value="Unassembled WGS sequence"/>
</dbReference>
<evidence type="ECO:0000256" key="3">
    <source>
        <dbReference type="ARBA" id="ARBA00022475"/>
    </source>
</evidence>
<accession>A0A2M7AS67</accession>
<dbReference type="PROSITE" id="PS50893">
    <property type="entry name" value="ABC_TRANSPORTER_2"/>
    <property type="match status" value="1"/>
</dbReference>
<sequence length="583" mass="66306">MKPILYFYRFLAKYKWKFVPFLLVVMVTVILETIRPYWLKQIIDNSLLQNQSRVLFYLILFGVSTIGGNLTSALSYYLGDKIMISTSREIREAIFQKVLELDFAYHVNKSTGSLISAFRRGDSAIYTVFQSLHQELFRVLIALLVTLFFLFRVSPPMAISLICLFVINLFLIFWLIKINLKTRVELNQSEDDISGIITDSLINYETVKFFAAETKERQRLGRHFIDWTQKFWNFSNSFRLMDVCIGTSSGLGILFILFQAVTKFGHDFSLGDLVMVSGFITGFYYQFFNLFFRIRDIAKNLTDLEKYFGILENVVVVKDPITPVTINKPIGALTFRHVSFAYPGSNDKVLDDINLEIVSGEKVAFVGRSGAGKTTLIKLLLRFYDATAGVIEFDGVDIRRLTKSYLRSLMAVVPQEPIMFNNSIKFNLAYGKENASWSKVKKAAADANILDFIEGLPENWKTEVGERGIKLSGGQKQRLAIARALLTDPKILIFDEATSNLDSESERKIQQALNFASKSRTVIIIAHRFSTIRNANKIVVLNNGIISEIGKHQDLIARGGIYRLLWTLQSKGKLLTDESIVEA</sequence>
<proteinExistence type="predicted"/>
<dbReference type="GO" id="GO:0005524">
    <property type="term" value="F:ATP binding"/>
    <property type="evidence" value="ECO:0007669"/>
    <property type="project" value="UniProtKB-KW"/>
</dbReference>
<dbReference type="Gene3D" id="1.20.1560.10">
    <property type="entry name" value="ABC transporter type 1, transmembrane domain"/>
    <property type="match status" value="1"/>
</dbReference>
<dbReference type="InterPro" id="IPR003439">
    <property type="entry name" value="ABC_transporter-like_ATP-bd"/>
</dbReference>
<feature type="transmembrane region" description="Helical" evidence="9">
    <location>
        <begin position="157"/>
        <end position="176"/>
    </location>
</feature>
<evidence type="ECO:0000256" key="6">
    <source>
        <dbReference type="ARBA" id="ARBA00022840"/>
    </source>
</evidence>
<evidence type="ECO:0000313" key="13">
    <source>
        <dbReference type="Proteomes" id="UP000231407"/>
    </source>
</evidence>
<dbReference type="InterPro" id="IPR017871">
    <property type="entry name" value="ABC_transporter-like_CS"/>
</dbReference>
<organism evidence="12 13">
    <name type="scientific">Candidatus Shapirobacteria bacterium CG06_land_8_20_14_3_00_40_12</name>
    <dbReference type="NCBI Taxonomy" id="1974881"/>
    <lineage>
        <taxon>Bacteria</taxon>
        <taxon>Candidatus Shapironibacteriota</taxon>
    </lineage>
</organism>
<dbReference type="InterPro" id="IPR003593">
    <property type="entry name" value="AAA+_ATPase"/>
</dbReference>
<keyword evidence="4 9" id="KW-0812">Transmembrane</keyword>
<dbReference type="Pfam" id="PF00664">
    <property type="entry name" value="ABC_membrane"/>
    <property type="match status" value="1"/>
</dbReference>
<dbReference type="InterPro" id="IPR039421">
    <property type="entry name" value="Type_1_exporter"/>
</dbReference>
<dbReference type="SMART" id="SM00382">
    <property type="entry name" value="AAA"/>
    <property type="match status" value="1"/>
</dbReference>
<evidence type="ECO:0000256" key="8">
    <source>
        <dbReference type="ARBA" id="ARBA00023136"/>
    </source>
</evidence>
<keyword evidence="2" id="KW-0813">Transport</keyword>
<dbReference type="PROSITE" id="PS50929">
    <property type="entry name" value="ABC_TM1F"/>
    <property type="match status" value="1"/>
</dbReference>
<dbReference type="PANTHER" id="PTHR24221">
    <property type="entry name" value="ATP-BINDING CASSETTE SUB-FAMILY B"/>
    <property type="match status" value="1"/>
</dbReference>
<dbReference type="AlphaFoldDB" id="A0A2M7AS67"/>